<accession>A0A6B9VCN3</accession>
<dbReference type="Proteomes" id="UP000464620">
    <property type="component" value="Chromosome B09"/>
</dbReference>
<name>A0A6B9VCN3_ARAHY</name>
<proteinExistence type="predicted"/>
<dbReference type="AlphaFoldDB" id="A0A6B9VCN3"/>
<protein>
    <submittedName>
        <fullName evidence="2">Uncharacterized protein</fullName>
    </submittedName>
</protein>
<sequence>MRRGDEREPGLGRRSRRHSRHELAIAGPLRRRPWRLMNREHTRGVEGGAAVAAVVRASSRRQICSLNPRAPHCLCRLGLRHHACPPETATEAVSFGVTRVAAAGATAGGSGYFCRRRDWNSSPLPLEVAAGLPSSRFGDRRCFGLAVPSSVRVVEIVEKSSGAELLVAVTSG</sequence>
<feature type="compositionally biased region" description="Basic and acidic residues" evidence="1">
    <location>
        <begin position="1"/>
        <end position="11"/>
    </location>
</feature>
<gene>
    <name evidence="2" type="ORF">DS421_19g661690</name>
</gene>
<feature type="region of interest" description="Disordered" evidence="1">
    <location>
        <begin position="1"/>
        <end position="20"/>
    </location>
</feature>
<dbReference type="EMBL" id="CP031001">
    <property type="protein sequence ID" value="QHN78474.1"/>
    <property type="molecule type" value="Genomic_DNA"/>
</dbReference>
<evidence type="ECO:0000256" key="1">
    <source>
        <dbReference type="SAM" id="MobiDB-lite"/>
    </source>
</evidence>
<evidence type="ECO:0000313" key="2">
    <source>
        <dbReference type="EMBL" id="QHN78474.1"/>
    </source>
</evidence>
<reference evidence="2 3" key="1">
    <citation type="submission" date="2020-01" db="EMBL/GenBank/DDBJ databases">
        <title>Genome sequence of Arachis hypogaea, cultivar Shitouqi.</title>
        <authorList>
            <person name="Zhuang W."/>
            <person name="Chen H."/>
            <person name="Varshney R."/>
            <person name="Wang D."/>
            <person name="Ming R."/>
        </authorList>
    </citation>
    <scope>NUCLEOTIDE SEQUENCE [LARGE SCALE GENOMIC DNA]</scope>
    <source>
        <tissue evidence="2">Young leaf</tissue>
    </source>
</reference>
<evidence type="ECO:0000313" key="3">
    <source>
        <dbReference type="Proteomes" id="UP000464620"/>
    </source>
</evidence>
<organism evidence="2 3">
    <name type="scientific">Arachis hypogaea</name>
    <name type="common">Peanut</name>
    <dbReference type="NCBI Taxonomy" id="3818"/>
    <lineage>
        <taxon>Eukaryota</taxon>
        <taxon>Viridiplantae</taxon>
        <taxon>Streptophyta</taxon>
        <taxon>Embryophyta</taxon>
        <taxon>Tracheophyta</taxon>
        <taxon>Spermatophyta</taxon>
        <taxon>Magnoliopsida</taxon>
        <taxon>eudicotyledons</taxon>
        <taxon>Gunneridae</taxon>
        <taxon>Pentapetalae</taxon>
        <taxon>rosids</taxon>
        <taxon>fabids</taxon>
        <taxon>Fabales</taxon>
        <taxon>Fabaceae</taxon>
        <taxon>Papilionoideae</taxon>
        <taxon>50 kb inversion clade</taxon>
        <taxon>dalbergioids sensu lato</taxon>
        <taxon>Dalbergieae</taxon>
        <taxon>Pterocarpus clade</taxon>
        <taxon>Arachis</taxon>
    </lineage>
</organism>